<dbReference type="PaxDb" id="2903-EOD27194"/>
<dbReference type="InterPro" id="IPR051559">
    <property type="entry name" value="HIF_prolyl_hydroxylases"/>
</dbReference>
<dbReference type="Gene3D" id="2.60.120.620">
    <property type="entry name" value="q2cbj1_9rhob like domain"/>
    <property type="match status" value="1"/>
</dbReference>
<evidence type="ECO:0000313" key="3">
    <source>
        <dbReference type="EnsemblProtists" id="EOD27194"/>
    </source>
</evidence>
<dbReference type="GO" id="GO:0031543">
    <property type="term" value="F:peptidyl-proline dioxygenase activity"/>
    <property type="evidence" value="ECO:0007669"/>
    <property type="project" value="TreeGrafter"/>
</dbReference>
<organism evidence="3 4">
    <name type="scientific">Emiliania huxleyi (strain CCMP1516)</name>
    <dbReference type="NCBI Taxonomy" id="280463"/>
    <lineage>
        <taxon>Eukaryota</taxon>
        <taxon>Haptista</taxon>
        <taxon>Haptophyta</taxon>
        <taxon>Prymnesiophyceae</taxon>
        <taxon>Isochrysidales</taxon>
        <taxon>Noelaerhabdaceae</taxon>
        <taxon>Emiliania</taxon>
    </lineage>
</organism>
<accession>A0A0D3JUK9</accession>
<dbReference type="PANTHER" id="PTHR12907">
    <property type="entry name" value="EGL NINE HOMOLOG-RELATED"/>
    <property type="match status" value="1"/>
</dbReference>
<reference evidence="3" key="2">
    <citation type="submission" date="2024-10" db="UniProtKB">
        <authorList>
            <consortium name="EnsemblProtists"/>
        </authorList>
    </citation>
    <scope>IDENTIFICATION</scope>
</reference>
<dbReference type="GO" id="GO:0031418">
    <property type="term" value="F:L-ascorbic acid binding"/>
    <property type="evidence" value="ECO:0007669"/>
    <property type="project" value="UniProtKB-KW"/>
</dbReference>
<evidence type="ECO:0000256" key="1">
    <source>
        <dbReference type="ARBA" id="ARBA00022896"/>
    </source>
</evidence>
<keyword evidence="4" id="KW-1185">Reference proteome</keyword>
<protein>
    <submittedName>
        <fullName evidence="3">Uncharacterized protein</fullName>
    </submittedName>
</protein>
<name>A0A0D3JUK9_EMIH1</name>
<proteinExistence type="predicted"/>
<dbReference type="RefSeq" id="XP_005779623.1">
    <property type="nucleotide sequence ID" value="XM_005779566.1"/>
</dbReference>
<evidence type="ECO:0000256" key="2">
    <source>
        <dbReference type="SAM" id="MobiDB-lite"/>
    </source>
</evidence>
<keyword evidence="1" id="KW-0847">Vitamin C</keyword>
<evidence type="ECO:0000313" key="4">
    <source>
        <dbReference type="Proteomes" id="UP000013827"/>
    </source>
</evidence>
<dbReference type="AlphaFoldDB" id="A0A0D3JUK9"/>
<feature type="compositionally biased region" description="Pro residues" evidence="2">
    <location>
        <begin position="7"/>
        <end position="20"/>
    </location>
</feature>
<dbReference type="EnsemblProtists" id="EOD27194">
    <property type="protein sequence ID" value="EOD27194"/>
    <property type="gene ID" value="EMIHUDRAFT_205166"/>
</dbReference>
<dbReference type="GO" id="GO:0071456">
    <property type="term" value="P:cellular response to hypoxia"/>
    <property type="evidence" value="ECO:0007669"/>
    <property type="project" value="TreeGrafter"/>
</dbReference>
<dbReference type="KEGG" id="ehx:EMIHUDRAFT_205166"/>
<reference evidence="4" key="1">
    <citation type="journal article" date="2013" name="Nature">
        <title>Pan genome of the phytoplankton Emiliania underpins its global distribution.</title>
        <authorList>
            <person name="Read B.A."/>
            <person name="Kegel J."/>
            <person name="Klute M.J."/>
            <person name="Kuo A."/>
            <person name="Lefebvre S.C."/>
            <person name="Maumus F."/>
            <person name="Mayer C."/>
            <person name="Miller J."/>
            <person name="Monier A."/>
            <person name="Salamov A."/>
            <person name="Young J."/>
            <person name="Aguilar M."/>
            <person name="Claverie J.M."/>
            <person name="Frickenhaus S."/>
            <person name="Gonzalez K."/>
            <person name="Herman E.K."/>
            <person name="Lin Y.C."/>
            <person name="Napier J."/>
            <person name="Ogata H."/>
            <person name="Sarno A.F."/>
            <person name="Shmutz J."/>
            <person name="Schroeder D."/>
            <person name="de Vargas C."/>
            <person name="Verret F."/>
            <person name="von Dassow P."/>
            <person name="Valentin K."/>
            <person name="Van de Peer Y."/>
            <person name="Wheeler G."/>
            <person name="Dacks J.B."/>
            <person name="Delwiche C.F."/>
            <person name="Dyhrman S.T."/>
            <person name="Glockner G."/>
            <person name="John U."/>
            <person name="Richards T."/>
            <person name="Worden A.Z."/>
            <person name="Zhang X."/>
            <person name="Grigoriev I.V."/>
            <person name="Allen A.E."/>
            <person name="Bidle K."/>
            <person name="Borodovsky M."/>
            <person name="Bowler C."/>
            <person name="Brownlee C."/>
            <person name="Cock J.M."/>
            <person name="Elias M."/>
            <person name="Gladyshev V.N."/>
            <person name="Groth M."/>
            <person name="Guda C."/>
            <person name="Hadaegh A."/>
            <person name="Iglesias-Rodriguez M.D."/>
            <person name="Jenkins J."/>
            <person name="Jones B.M."/>
            <person name="Lawson T."/>
            <person name="Leese F."/>
            <person name="Lindquist E."/>
            <person name="Lobanov A."/>
            <person name="Lomsadze A."/>
            <person name="Malik S.B."/>
            <person name="Marsh M.E."/>
            <person name="Mackinder L."/>
            <person name="Mock T."/>
            <person name="Mueller-Roeber B."/>
            <person name="Pagarete A."/>
            <person name="Parker M."/>
            <person name="Probert I."/>
            <person name="Quesneville H."/>
            <person name="Raines C."/>
            <person name="Rensing S.A."/>
            <person name="Riano-Pachon D.M."/>
            <person name="Richier S."/>
            <person name="Rokitta S."/>
            <person name="Shiraiwa Y."/>
            <person name="Soanes D.M."/>
            <person name="van der Giezen M."/>
            <person name="Wahlund T.M."/>
            <person name="Williams B."/>
            <person name="Wilson W."/>
            <person name="Wolfe G."/>
            <person name="Wurch L.L."/>
        </authorList>
    </citation>
    <scope>NUCLEOTIDE SEQUENCE</scope>
</reference>
<sequence>MALTVYHPPPLDVGPPPPPSRRLTSARRRLARLRSSPAREALEVARQLEANGFAVLDGFLGAAAMGAVRDELEGRALCDSGGAASGQVRSGRVSALRSDVSRWQRVDGSGGRVGLLRPLDLLANRTDGLVAALRDHAGSAPLAGTRYVRHLDNVCSGGAGARCNGRRATAVYYLNPPAEAQLRFSLGHCADFLDFLAIFYLFSCGNSALPCGHAITPCDSLSALLTVP</sequence>
<dbReference type="Proteomes" id="UP000013827">
    <property type="component" value="Unassembled WGS sequence"/>
</dbReference>
<dbReference type="PANTHER" id="PTHR12907:SF26">
    <property type="entry name" value="HIF PROLYL HYDROXYLASE, ISOFORM C"/>
    <property type="match status" value="1"/>
</dbReference>
<feature type="region of interest" description="Disordered" evidence="2">
    <location>
        <begin position="1"/>
        <end position="23"/>
    </location>
</feature>
<dbReference type="HOGENOM" id="CLU_1216676_0_0_1"/>
<dbReference type="GO" id="GO:0008198">
    <property type="term" value="F:ferrous iron binding"/>
    <property type="evidence" value="ECO:0007669"/>
    <property type="project" value="TreeGrafter"/>
</dbReference>
<dbReference type="GeneID" id="17272740"/>